<gene>
    <name evidence="6" type="ORF">BJ508DRAFT_20434</name>
</gene>
<dbReference type="InterPro" id="IPR013595">
    <property type="entry name" value="Pept_S33_TAP-like_C"/>
</dbReference>
<name>A0A3N4IL92_ASCIM</name>
<evidence type="ECO:0000256" key="1">
    <source>
        <dbReference type="ARBA" id="ARBA00010088"/>
    </source>
</evidence>
<evidence type="ECO:0000313" key="7">
    <source>
        <dbReference type="Proteomes" id="UP000275078"/>
    </source>
</evidence>
<evidence type="ECO:0000313" key="6">
    <source>
        <dbReference type="EMBL" id="RPA84951.1"/>
    </source>
</evidence>
<organism evidence="6 7">
    <name type="scientific">Ascobolus immersus RN42</name>
    <dbReference type="NCBI Taxonomy" id="1160509"/>
    <lineage>
        <taxon>Eukaryota</taxon>
        <taxon>Fungi</taxon>
        <taxon>Dikarya</taxon>
        <taxon>Ascomycota</taxon>
        <taxon>Pezizomycotina</taxon>
        <taxon>Pezizomycetes</taxon>
        <taxon>Pezizales</taxon>
        <taxon>Ascobolaceae</taxon>
        <taxon>Ascobolus</taxon>
    </lineage>
</organism>
<dbReference type="SUPFAM" id="SSF53474">
    <property type="entry name" value="alpha/beta-Hydrolases"/>
    <property type="match status" value="1"/>
</dbReference>
<keyword evidence="7" id="KW-1185">Reference proteome</keyword>
<evidence type="ECO:0000256" key="2">
    <source>
        <dbReference type="ARBA" id="ARBA00022801"/>
    </source>
</evidence>
<evidence type="ECO:0000259" key="5">
    <source>
        <dbReference type="Pfam" id="PF08386"/>
    </source>
</evidence>
<feature type="domain" description="AB hydrolase-1" evidence="4">
    <location>
        <begin position="132"/>
        <end position="324"/>
    </location>
</feature>
<dbReference type="EMBL" id="ML119656">
    <property type="protein sequence ID" value="RPA84951.1"/>
    <property type="molecule type" value="Genomic_DNA"/>
</dbReference>
<reference evidence="6 7" key="1">
    <citation type="journal article" date="2018" name="Nat. Ecol. Evol.">
        <title>Pezizomycetes genomes reveal the molecular basis of ectomycorrhizal truffle lifestyle.</title>
        <authorList>
            <person name="Murat C."/>
            <person name="Payen T."/>
            <person name="Noel B."/>
            <person name="Kuo A."/>
            <person name="Morin E."/>
            <person name="Chen J."/>
            <person name="Kohler A."/>
            <person name="Krizsan K."/>
            <person name="Balestrini R."/>
            <person name="Da Silva C."/>
            <person name="Montanini B."/>
            <person name="Hainaut M."/>
            <person name="Levati E."/>
            <person name="Barry K.W."/>
            <person name="Belfiori B."/>
            <person name="Cichocki N."/>
            <person name="Clum A."/>
            <person name="Dockter R.B."/>
            <person name="Fauchery L."/>
            <person name="Guy J."/>
            <person name="Iotti M."/>
            <person name="Le Tacon F."/>
            <person name="Lindquist E.A."/>
            <person name="Lipzen A."/>
            <person name="Malagnac F."/>
            <person name="Mello A."/>
            <person name="Molinier V."/>
            <person name="Miyauchi S."/>
            <person name="Poulain J."/>
            <person name="Riccioni C."/>
            <person name="Rubini A."/>
            <person name="Sitrit Y."/>
            <person name="Splivallo R."/>
            <person name="Traeger S."/>
            <person name="Wang M."/>
            <person name="Zifcakova L."/>
            <person name="Wipf D."/>
            <person name="Zambonelli A."/>
            <person name="Paolocci F."/>
            <person name="Nowrousian M."/>
            <person name="Ottonello S."/>
            <person name="Baldrian P."/>
            <person name="Spatafora J.W."/>
            <person name="Henrissat B."/>
            <person name="Nagy L.G."/>
            <person name="Aury J.M."/>
            <person name="Wincker P."/>
            <person name="Grigoriev I.V."/>
            <person name="Bonfante P."/>
            <person name="Martin F.M."/>
        </authorList>
    </citation>
    <scope>NUCLEOTIDE SEQUENCE [LARGE SCALE GENOMIC DNA]</scope>
    <source>
        <strain evidence="6 7">RN42</strain>
    </source>
</reference>
<dbReference type="STRING" id="1160509.A0A3N4IL92"/>
<dbReference type="Pfam" id="PF00561">
    <property type="entry name" value="Abhydrolase_1"/>
    <property type="match status" value="1"/>
</dbReference>
<keyword evidence="2 6" id="KW-0378">Hydrolase</keyword>
<evidence type="ECO:0000259" key="4">
    <source>
        <dbReference type="Pfam" id="PF00561"/>
    </source>
</evidence>
<dbReference type="InterPro" id="IPR051601">
    <property type="entry name" value="Serine_prot/Carboxylest_S33"/>
</dbReference>
<feature type="domain" description="Peptidase S33 tripeptidyl aminopeptidase-like C-terminal" evidence="5">
    <location>
        <begin position="488"/>
        <end position="587"/>
    </location>
</feature>
<proteinExistence type="inferred from homology"/>
<dbReference type="Proteomes" id="UP000275078">
    <property type="component" value="Unassembled WGS sequence"/>
</dbReference>
<dbReference type="InterPro" id="IPR000073">
    <property type="entry name" value="AB_hydrolase_1"/>
</dbReference>
<evidence type="ECO:0000256" key="3">
    <source>
        <dbReference type="SAM" id="MobiDB-lite"/>
    </source>
</evidence>
<protein>
    <submittedName>
        <fullName evidence="6">Alpha/beta-hydrolase</fullName>
    </submittedName>
</protein>
<dbReference type="GO" id="GO:0016787">
    <property type="term" value="F:hydrolase activity"/>
    <property type="evidence" value="ECO:0007669"/>
    <property type="project" value="UniProtKB-KW"/>
</dbReference>
<accession>A0A3N4IL92</accession>
<comment type="similarity">
    <text evidence="1">Belongs to the peptidase S33 family.</text>
</comment>
<dbReference type="Pfam" id="PF08386">
    <property type="entry name" value="Abhydrolase_4"/>
    <property type="match status" value="1"/>
</dbReference>
<dbReference type="AlphaFoldDB" id="A0A3N4IL92"/>
<sequence>MPDEAHHCKNHHQRSPPLSRLPSTGPYRTPASTMTKIALWATVASLSVFATASPFHFDQPGRLEKRLGGKLFDNIPASQNLTWHPCPQYEGVQCAKLLLPRDWKDPAGKKLAIALVKQPATVPEESPDWAGPLFFNPGGPGGEAAVQMLWGQGESMQGIVGSNYTVIGIDPRAVGFSEPEANCMQTPVQFLQRFFRMRQGMRSIVNGGSEAAEETYSIFSGYNSHCVEKYGTDGVFKYVGTAAVARDHMAVNDLIWEAVGKKPRGLQYWGFSYGTILGQYIATLFPDRVDRLILDGVADSDAWQTTHENELSWIADTDKALESFSTYCAASSKCTMNPAGKESAASIRKRVNRILEHVKKAPIVPTSTQVPVNFQRFATFIFSSLYDPLFMFPYVSKLFTDIETTILVGKPFVAFEQFISIITGWYEDDVPLSCSIDDTTFPDYGFGGSEAFQWIKCGDRTKFETMTPASFKGISDRMQRVSEVGTIQIQNAGRCAGFDDPKQFQAVETIPKLGAKTKNPILFIGNTADPVTPLRNAFSMSKKFPGSGVLEQQSTGHCTSSSPSACTALIIADYFATGKLPKFGTKCKVDELPFENDARYDIFQEVADEAEMKPFVGKEKRRTKNEGDSVIEAAVELGEKKRKAFVRKMLLGKGAFGIAPGI</sequence>
<dbReference type="OrthoDB" id="425534at2759"/>
<dbReference type="PANTHER" id="PTHR43248">
    <property type="entry name" value="2-SUCCINYL-6-HYDROXY-2,4-CYCLOHEXADIENE-1-CARBOXYLATE SYNTHASE"/>
    <property type="match status" value="1"/>
</dbReference>
<dbReference type="PANTHER" id="PTHR43248:SF25">
    <property type="entry name" value="AB HYDROLASE-1 DOMAIN-CONTAINING PROTEIN-RELATED"/>
    <property type="match status" value="1"/>
</dbReference>
<dbReference type="InterPro" id="IPR029058">
    <property type="entry name" value="AB_hydrolase_fold"/>
</dbReference>
<feature type="region of interest" description="Disordered" evidence="3">
    <location>
        <begin position="1"/>
        <end position="27"/>
    </location>
</feature>
<dbReference type="Gene3D" id="3.40.50.1820">
    <property type="entry name" value="alpha/beta hydrolase"/>
    <property type="match status" value="1"/>
</dbReference>